<dbReference type="InterPro" id="IPR050985">
    <property type="entry name" value="Alpha-glycosidase_related"/>
</dbReference>
<accession>A0A517TXK5</accession>
<keyword evidence="4" id="KW-1185">Reference proteome</keyword>
<gene>
    <name evidence="3" type="ORF">I41_23010</name>
</gene>
<evidence type="ECO:0000313" key="3">
    <source>
        <dbReference type="EMBL" id="QDT73112.1"/>
    </source>
</evidence>
<dbReference type="CDD" id="cd14791">
    <property type="entry name" value="GH36"/>
    <property type="match status" value="1"/>
</dbReference>
<dbReference type="InterPro" id="IPR013785">
    <property type="entry name" value="Aldolase_TIM"/>
</dbReference>
<evidence type="ECO:0000313" key="4">
    <source>
        <dbReference type="Proteomes" id="UP000317909"/>
    </source>
</evidence>
<dbReference type="Gene3D" id="3.20.20.70">
    <property type="entry name" value="Aldolase class I"/>
    <property type="match status" value="1"/>
</dbReference>
<evidence type="ECO:0000256" key="1">
    <source>
        <dbReference type="ARBA" id="ARBA00022801"/>
    </source>
</evidence>
<dbReference type="OrthoDB" id="9807519at2"/>
<keyword evidence="1" id="KW-0378">Hydrolase</keyword>
<dbReference type="GO" id="GO:0004557">
    <property type="term" value="F:alpha-galactosidase activity"/>
    <property type="evidence" value="ECO:0007669"/>
    <property type="project" value="InterPro"/>
</dbReference>
<keyword evidence="2" id="KW-0326">Glycosidase</keyword>
<dbReference type="KEGG" id="llh:I41_23010"/>
<dbReference type="Proteomes" id="UP000317909">
    <property type="component" value="Chromosome"/>
</dbReference>
<dbReference type="PANTHER" id="PTHR43053:SF3">
    <property type="entry name" value="ALPHA-GALACTOSIDASE C-RELATED"/>
    <property type="match status" value="1"/>
</dbReference>
<proteinExistence type="predicted"/>
<dbReference type="SUPFAM" id="SSF51445">
    <property type="entry name" value="(Trans)glycosidases"/>
    <property type="match status" value="1"/>
</dbReference>
<dbReference type="EMBL" id="CP036339">
    <property type="protein sequence ID" value="QDT73112.1"/>
    <property type="molecule type" value="Genomic_DNA"/>
</dbReference>
<organism evidence="3 4">
    <name type="scientific">Lacipirellula limnantheis</name>
    <dbReference type="NCBI Taxonomy" id="2528024"/>
    <lineage>
        <taxon>Bacteria</taxon>
        <taxon>Pseudomonadati</taxon>
        <taxon>Planctomycetota</taxon>
        <taxon>Planctomycetia</taxon>
        <taxon>Pirellulales</taxon>
        <taxon>Lacipirellulaceae</taxon>
        <taxon>Lacipirellula</taxon>
    </lineage>
</organism>
<name>A0A517TXK5_9BACT</name>
<dbReference type="AlphaFoldDB" id="A0A517TXK5"/>
<reference evidence="3 4" key="1">
    <citation type="submission" date="2019-02" db="EMBL/GenBank/DDBJ databases">
        <title>Deep-cultivation of Planctomycetes and their phenomic and genomic characterization uncovers novel biology.</title>
        <authorList>
            <person name="Wiegand S."/>
            <person name="Jogler M."/>
            <person name="Boedeker C."/>
            <person name="Pinto D."/>
            <person name="Vollmers J."/>
            <person name="Rivas-Marin E."/>
            <person name="Kohn T."/>
            <person name="Peeters S.H."/>
            <person name="Heuer A."/>
            <person name="Rast P."/>
            <person name="Oberbeckmann S."/>
            <person name="Bunk B."/>
            <person name="Jeske O."/>
            <person name="Meyerdierks A."/>
            <person name="Storesund J.E."/>
            <person name="Kallscheuer N."/>
            <person name="Luecker S."/>
            <person name="Lage O.M."/>
            <person name="Pohl T."/>
            <person name="Merkel B.J."/>
            <person name="Hornburger P."/>
            <person name="Mueller R.-W."/>
            <person name="Bruemmer F."/>
            <person name="Labrenz M."/>
            <person name="Spormann A.M."/>
            <person name="Op den Camp H."/>
            <person name="Overmann J."/>
            <person name="Amann R."/>
            <person name="Jetten M.S.M."/>
            <person name="Mascher T."/>
            <person name="Medema M.H."/>
            <person name="Devos D.P."/>
            <person name="Kaster A.-K."/>
            <person name="Ovreas L."/>
            <person name="Rohde M."/>
            <person name="Galperin M.Y."/>
            <person name="Jogler C."/>
        </authorList>
    </citation>
    <scope>NUCLEOTIDE SEQUENCE [LARGE SCALE GENOMIC DNA]</scope>
    <source>
        <strain evidence="3 4">I41</strain>
    </source>
</reference>
<evidence type="ECO:0000256" key="2">
    <source>
        <dbReference type="ARBA" id="ARBA00023295"/>
    </source>
</evidence>
<dbReference type="InterPro" id="IPR002252">
    <property type="entry name" value="Glyco_hydro_36"/>
</dbReference>
<protein>
    <submittedName>
        <fullName evidence="3">Melibiase</fullName>
    </submittedName>
</protein>
<dbReference type="GO" id="GO:0016052">
    <property type="term" value="P:carbohydrate catabolic process"/>
    <property type="evidence" value="ECO:0007669"/>
    <property type="project" value="InterPro"/>
</dbReference>
<dbReference type="Pfam" id="PF02065">
    <property type="entry name" value="Melibiase"/>
    <property type="match status" value="1"/>
</dbReference>
<dbReference type="PANTHER" id="PTHR43053">
    <property type="entry name" value="GLYCOSIDASE FAMILY 31"/>
    <property type="match status" value="1"/>
</dbReference>
<sequence length="633" mass="70442">MQQVYAMNECADIATRRPRMALPALIAFICAFLVSTVGAAAAENLVDELRKATATVVLVDEGAVDASRASVNIVWQGDVCRPVVVNSSDAPIRVARVDLFDGKHRLPGDTPIYGESFQMLAQTVGTLASPKDLGTYPDRTHYRLEEPEGLRTAHGMLLLSPQQREPLLIGFTSCRRFDGRISFDASRLLVSVDCEGIQLAPGEQAVLEDLYCDSAPLRETLLDRLAKKIEINHPRRRGFDRPPMGWCSWYSYGPSVTVADVRRNLDWIVANAPELRYIQIDDGYQPWMGDWLETGKSFGGDVKGVLHEVRARGFEPAIWLAPFVASPESQLFRDHPDWFVKNDSGEPLRSDQVGFGGWRLGPWYVLDGTHPEAQAFLEQTIRTMRVEWGCSYFKLDALYWGAIRQGRFYDAKATKIEAYRRGMAAILRGAGDAYVLGCNHPIWASFGLLDGSRSSNDIQRHWTSIQECGRETLARGWQNGRLWWNDPDCALLGPELTRGADGNPRAARELPPNEVLFHAAVLHASGGALLSGDDLTLLTPASLALLNELIPPTGRAAQFADGDFIEGRTPTPTGELIYLFNWGDEVMTRRLEHPRQGTLRDYWTGESLSELVDEHGNLSLPPRSARVLEISQE</sequence>
<dbReference type="InterPro" id="IPR017853">
    <property type="entry name" value="GH"/>
</dbReference>